<dbReference type="RefSeq" id="WP_380886989.1">
    <property type="nucleotide sequence ID" value="NZ_JBHUDY010000001.1"/>
</dbReference>
<proteinExistence type="inferred from homology"/>
<sequence>MTITVPRRPDYINACNCSACTKLGWRCFYFGSEEVAIAGRVDSYVRADIVEPSLEVMRCAMCGCPAYWQPLSDPPHERMGFNANLFDAAFLDGAEVRPVDGRSWPL</sequence>
<keyword evidence="3" id="KW-0862">Zinc</keyword>
<evidence type="ECO:0000256" key="2">
    <source>
        <dbReference type="ARBA" id="ARBA00022723"/>
    </source>
</evidence>
<evidence type="ECO:0000256" key="1">
    <source>
        <dbReference type="ARBA" id="ARBA00005495"/>
    </source>
</evidence>
<keyword evidence="6" id="KW-1185">Reference proteome</keyword>
<evidence type="ECO:0000256" key="3">
    <source>
        <dbReference type="ARBA" id="ARBA00022833"/>
    </source>
</evidence>
<comment type="caution">
    <text evidence="5">The sequence shown here is derived from an EMBL/GenBank/DDBJ whole genome shotgun (WGS) entry which is preliminary data.</text>
</comment>
<keyword evidence="2" id="KW-0479">Metal-binding</keyword>
<accession>A0ABW4HZW0</accession>
<dbReference type="InterPro" id="IPR006913">
    <property type="entry name" value="CENP-V/GFA"/>
</dbReference>
<evidence type="ECO:0000313" key="5">
    <source>
        <dbReference type="EMBL" id="MFD1610885.1"/>
    </source>
</evidence>
<dbReference type="Gene3D" id="2.170.150.70">
    <property type="match status" value="1"/>
</dbReference>
<reference evidence="6" key="1">
    <citation type="journal article" date="2019" name="Int. J. Syst. Evol. Microbiol.">
        <title>The Global Catalogue of Microorganisms (GCM) 10K type strain sequencing project: providing services to taxonomists for standard genome sequencing and annotation.</title>
        <authorList>
            <consortium name="The Broad Institute Genomics Platform"/>
            <consortium name="The Broad Institute Genome Sequencing Center for Infectious Disease"/>
            <person name="Wu L."/>
            <person name="Ma J."/>
        </authorList>
    </citation>
    <scope>NUCLEOTIDE SEQUENCE [LARGE SCALE GENOMIC DNA]</scope>
    <source>
        <strain evidence="6">CGMCC 1.16275</strain>
    </source>
</reference>
<evidence type="ECO:0000313" key="6">
    <source>
        <dbReference type="Proteomes" id="UP001597115"/>
    </source>
</evidence>
<comment type="similarity">
    <text evidence="1">Belongs to the Gfa family.</text>
</comment>
<dbReference type="Proteomes" id="UP001597115">
    <property type="component" value="Unassembled WGS sequence"/>
</dbReference>
<dbReference type="PROSITE" id="PS51891">
    <property type="entry name" value="CENP_V_GFA"/>
    <property type="match status" value="1"/>
</dbReference>
<protein>
    <recommendedName>
        <fullName evidence="4">CENP-V/GFA domain-containing protein</fullName>
    </recommendedName>
</protein>
<dbReference type="InterPro" id="IPR011057">
    <property type="entry name" value="Mss4-like_sf"/>
</dbReference>
<gene>
    <name evidence="5" type="ORF">ACFSCW_03615</name>
</gene>
<evidence type="ECO:0000259" key="4">
    <source>
        <dbReference type="PROSITE" id="PS51891"/>
    </source>
</evidence>
<dbReference type="EMBL" id="JBHUDY010000001">
    <property type="protein sequence ID" value="MFD1610885.1"/>
    <property type="molecule type" value="Genomic_DNA"/>
</dbReference>
<organism evidence="5 6">
    <name type="scientific">Sphingomonas tabacisoli</name>
    <dbReference type="NCBI Taxonomy" id="2249466"/>
    <lineage>
        <taxon>Bacteria</taxon>
        <taxon>Pseudomonadati</taxon>
        <taxon>Pseudomonadota</taxon>
        <taxon>Alphaproteobacteria</taxon>
        <taxon>Sphingomonadales</taxon>
        <taxon>Sphingomonadaceae</taxon>
        <taxon>Sphingomonas</taxon>
    </lineage>
</organism>
<dbReference type="SUPFAM" id="SSF51316">
    <property type="entry name" value="Mss4-like"/>
    <property type="match status" value="1"/>
</dbReference>
<feature type="domain" description="CENP-V/GFA" evidence="4">
    <location>
        <begin position="1"/>
        <end position="105"/>
    </location>
</feature>
<name>A0ABW4HZW0_9SPHN</name>